<feature type="domain" description="Fibronectin type-III" evidence="2">
    <location>
        <begin position="439"/>
        <end position="536"/>
    </location>
</feature>
<gene>
    <name evidence="3" type="ORF">KZH69_11505</name>
</gene>
<dbReference type="InterPro" id="IPR044023">
    <property type="entry name" value="Ig_7"/>
</dbReference>
<name>A0ABS6XXW0_9FLAO</name>
<evidence type="ECO:0000313" key="4">
    <source>
        <dbReference type="Proteomes" id="UP000812031"/>
    </source>
</evidence>
<dbReference type="Pfam" id="PF19081">
    <property type="entry name" value="Ig_7"/>
    <property type="match status" value="1"/>
</dbReference>
<evidence type="ECO:0000256" key="1">
    <source>
        <dbReference type="SAM" id="SignalP"/>
    </source>
</evidence>
<sequence length="1087" mass="115857">MKKNLLFIFFSVLIQNAVFSQNIGDFKSVGTGNWTTLSSWLYYNGSVWVTPTVLEGYPGQYTGTGAVLIQNGSTINIGTSGIATQPMGTITISGSLVLTGVNTGGTGTDYNFNTTSIVVTPLLGTITFINKVNLKLPANAILQVTTDATPNPDYFGLIGDCNHNQDIYIGTDTYAYCNGGGSTGLTFIEVMNGGGSLNAIATSNSPICEGETINLVGNSTGVSGVTVTYTWSIKDPNNITTTTSVQNPIITNAIAGTYVAKLTCNVIYNGNPYSNFESINVIVNAKPTTPLITAGSSTTFCEGGSVVLTSSVASSYLWSTGEVTQSITPTVAGNYTVMVTNANGCQSLSSLGTVVTVNALPLPPTGIASQSFCSDPSTTVASLSATGSGILWYAVSSGGTVLTTSTALVNGNHYYASQTVNGCESASRFDVAVTVTVGAPSIPLVPSTLSLVCSATSFYANWSASSSATKYYIDVATDAAFSTILPLYNNKDLGNVLSENVTGLTTSSTFYVRLQAVNSCGSSGYSSAIVVSLPTTTYSSGSWSNGVPSASNNRKAIFASNYSITTELDACSCQINSGVNVVVGTPGGLNDTAILKLENGLDVLGTATLTFENNASLVQVNDNAINTGTIIYKRISAPMKNFDFTYWSSPVKDQVLNILSPNTFWDKYYSYASNKWVTENGNNKMNPAGKGFIIRVPKPNVTYPNGEYWTGTTYSQPVKFVGVPNNGIVSVPVLAGQNNLIGNPYPSAVDAETFMEDNASVIYGALYFWTHNSAPTQTGTVYSYASNDYAVFNISGGTAATTGGSAPSGQIASGQSFFVGSKIAGNFVFNNAMRISAAGSNSQFFKMNKTKRAAKIEKNRVWLNLTNSGGVFKQLLVGYIAGATNGLDNLYDGISFNGNSYVDFYSVDNEKMLTIQGRALPFDQTDEVPLGYKTSIAGIFEISIDKVDGALVDQNIFIEDKVTGDIVDLKKRSYSFSTAIGIFNDRFVLRYIDNNLKKNVLSTNKSDLVNQSLLVSVKKHQININSSYEILDKVMVYDLNGRLLYKKENVNDKEFTIPEFNFSEQFLVVLVQLANEEWVTKEIIFSE</sequence>
<keyword evidence="4" id="KW-1185">Reference proteome</keyword>
<reference evidence="3 4" key="1">
    <citation type="submission" date="2021-07" db="EMBL/GenBank/DDBJ databases">
        <title>Flavobacterium sp. nov. isolated from sediment on the Taihu Lake.</title>
        <authorList>
            <person name="Qu J.-H."/>
        </authorList>
    </citation>
    <scope>NUCLEOTIDE SEQUENCE [LARGE SCALE GENOMIC DNA]</scope>
    <source>
        <strain evidence="3 4">NAS39</strain>
    </source>
</reference>
<feature type="signal peptide" evidence="1">
    <location>
        <begin position="1"/>
        <end position="20"/>
    </location>
</feature>
<evidence type="ECO:0000259" key="2">
    <source>
        <dbReference type="PROSITE" id="PS50853"/>
    </source>
</evidence>
<dbReference type="InterPro" id="IPR003961">
    <property type="entry name" value="FN3_dom"/>
</dbReference>
<comment type="caution">
    <text evidence="3">The sequence shown here is derived from an EMBL/GenBank/DDBJ whole genome shotgun (WGS) entry which is preliminary data.</text>
</comment>
<accession>A0ABS6XXW0</accession>
<dbReference type="EMBL" id="JAHWYN010000009">
    <property type="protein sequence ID" value="MBW4361111.1"/>
    <property type="molecule type" value="Genomic_DNA"/>
</dbReference>
<dbReference type="Proteomes" id="UP000812031">
    <property type="component" value="Unassembled WGS sequence"/>
</dbReference>
<proteinExistence type="predicted"/>
<organism evidence="3 4">
    <name type="scientific">Flavobacterium taihuense</name>
    <dbReference type="NCBI Taxonomy" id="2857508"/>
    <lineage>
        <taxon>Bacteria</taxon>
        <taxon>Pseudomonadati</taxon>
        <taxon>Bacteroidota</taxon>
        <taxon>Flavobacteriia</taxon>
        <taxon>Flavobacteriales</taxon>
        <taxon>Flavobacteriaceae</taxon>
        <taxon>Flavobacterium</taxon>
    </lineage>
</organism>
<keyword evidence="1" id="KW-0732">Signal</keyword>
<dbReference type="RefSeq" id="WP_219317594.1">
    <property type="nucleotide sequence ID" value="NZ_JAHWYN010000009.1"/>
</dbReference>
<feature type="chain" id="PRO_5045129135" evidence="1">
    <location>
        <begin position="21"/>
        <end position="1087"/>
    </location>
</feature>
<evidence type="ECO:0000313" key="3">
    <source>
        <dbReference type="EMBL" id="MBW4361111.1"/>
    </source>
</evidence>
<protein>
    <submittedName>
        <fullName evidence="3">T9SS sorting signal type C domain-containing protein</fullName>
    </submittedName>
</protein>
<dbReference type="PROSITE" id="PS50853">
    <property type="entry name" value="FN3"/>
    <property type="match status" value="1"/>
</dbReference>
<dbReference type="NCBIfam" id="NF033708">
    <property type="entry name" value="T9SS_Cterm_ChiA"/>
    <property type="match status" value="1"/>
</dbReference>